<evidence type="ECO:0000256" key="1">
    <source>
        <dbReference type="SAM" id="MobiDB-lite"/>
    </source>
</evidence>
<sequence>MGDAQGPGKVAPSLSAEHGSAASTNRQPGPQRYGRDKAIAIADAAGGSNQAESACGAKFASPLAIRLGCEVLATPGKHLDDPRNVGALATGIEAHLQIFPQPHMHSLSQEHFENLTSIIDAQFPGPARRQMAMQCNLHNGNTTALFWPSVTSHAVTPS</sequence>
<proteinExistence type="predicted"/>
<accession>A0A2T4CFU6</accession>
<organism evidence="2 3">
    <name type="scientific">Trichoderma longibrachiatum ATCC 18648</name>
    <dbReference type="NCBI Taxonomy" id="983965"/>
    <lineage>
        <taxon>Eukaryota</taxon>
        <taxon>Fungi</taxon>
        <taxon>Dikarya</taxon>
        <taxon>Ascomycota</taxon>
        <taxon>Pezizomycotina</taxon>
        <taxon>Sordariomycetes</taxon>
        <taxon>Hypocreomycetidae</taxon>
        <taxon>Hypocreales</taxon>
        <taxon>Hypocreaceae</taxon>
        <taxon>Trichoderma</taxon>
    </lineage>
</organism>
<protein>
    <submittedName>
        <fullName evidence="2">Uncharacterized protein</fullName>
    </submittedName>
</protein>
<name>A0A2T4CFU6_TRILO</name>
<dbReference type="AlphaFoldDB" id="A0A2T4CFU6"/>
<evidence type="ECO:0000313" key="3">
    <source>
        <dbReference type="Proteomes" id="UP000240760"/>
    </source>
</evidence>
<feature type="region of interest" description="Disordered" evidence="1">
    <location>
        <begin position="1"/>
        <end position="33"/>
    </location>
</feature>
<dbReference type="Proteomes" id="UP000240760">
    <property type="component" value="Unassembled WGS sequence"/>
</dbReference>
<evidence type="ECO:0000313" key="2">
    <source>
        <dbReference type="EMBL" id="PTB80439.1"/>
    </source>
</evidence>
<keyword evidence="3" id="KW-1185">Reference proteome</keyword>
<dbReference type="EMBL" id="KZ679127">
    <property type="protein sequence ID" value="PTB80439.1"/>
    <property type="molecule type" value="Genomic_DNA"/>
</dbReference>
<reference evidence="2 3" key="1">
    <citation type="submission" date="2016-07" db="EMBL/GenBank/DDBJ databases">
        <title>Multiple horizontal gene transfer events from other fungi enriched the ability of initially mycotrophic Trichoderma (Ascomycota) to feed on dead plant biomass.</title>
        <authorList>
            <consortium name="DOE Joint Genome Institute"/>
            <person name="Aerts A."/>
            <person name="Atanasova L."/>
            <person name="Chenthamara K."/>
            <person name="Zhang J."/>
            <person name="Grujic M."/>
            <person name="Henrissat B."/>
            <person name="Kuo A."/>
            <person name="Salamov A."/>
            <person name="Lipzen A."/>
            <person name="Labutti K."/>
            <person name="Barry K."/>
            <person name="Miao Y."/>
            <person name="Rahimi M.J."/>
            <person name="Shen Q."/>
            <person name="Grigoriev I.V."/>
            <person name="Kubicek C.P."/>
            <person name="Druzhinina I.S."/>
        </authorList>
    </citation>
    <scope>NUCLEOTIDE SEQUENCE [LARGE SCALE GENOMIC DNA]</scope>
    <source>
        <strain evidence="2 3">ATCC 18648</strain>
    </source>
</reference>
<gene>
    <name evidence="2" type="ORF">M440DRAFT_194808</name>
</gene>